<organism evidence="4 5">
    <name type="scientific">Amphimedon queenslandica</name>
    <name type="common">Sponge</name>
    <dbReference type="NCBI Taxonomy" id="400682"/>
    <lineage>
        <taxon>Eukaryota</taxon>
        <taxon>Metazoa</taxon>
        <taxon>Porifera</taxon>
        <taxon>Demospongiae</taxon>
        <taxon>Heteroscleromorpha</taxon>
        <taxon>Haplosclerida</taxon>
        <taxon>Niphatidae</taxon>
        <taxon>Amphimedon</taxon>
    </lineage>
</organism>
<keyword evidence="5" id="KW-1185">Reference proteome</keyword>
<evidence type="ECO:0000259" key="3">
    <source>
        <dbReference type="PROSITE" id="PS51082"/>
    </source>
</evidence>
<sequence>MVFECSSNSTCWENCNLVCIGLTAGGSLIVLVLCIVIITAIVCCCCCLYRRRSRSLFYRLRYTPLRDPSGSVVTTYNPATRRNQDIRSGSISDAVAEEGLYEAMQRQRKERESTRRETGLLNCQFYLRSNQKYVLETHLPDIGSRISKSWFMVRPISGGQFNPPFLLTMSPISQQCRLNLQGTDKHVMNRLFRILEHQCIHKIMEIDYIPDKRIIVILEPFLQRGSLKDLIYHTTPSLPWSTKYSVRRSGLRTHQIQNFGRQILEAVLFVHELGFKPFGQIQSGNIYLEGGRCRVSGIDNAILGYKPRVSRNVKTYKENIDSVMFGHLLFELGSGKELSNPAPIESDYKNVKNQQVVEVLQFIFQSRIPPTIDEILQLPFFQNARTSVDNPEGIRLDEDIIELIQKSRRYRSKGGKGRKASSSTYSNEGYYRSSLFSTTPQVADSTVTSSAANESSLPPPPPPPPPSNTNDKSALWSDIHKGKTLRPTVTDDRSAPMI</sequence>
<feature type="domain" description="WH2" evidence="3">
    <location>
        <begin position="471"/>
        <end position="488"/>
    </location>
</feature>
<feature type="compositionally biased region" description="Polar residues" evidence="1">
    <location>
        <begin position="441"/>
        <end position="456"/>
    </location>
</feature>
<feature type="compositionally biased region" description="Basic and acidic residues" evidence="1">
    <location>
        <begin position="489"/>
        <end position="498"/>
    </location>
</feature>
<feature type="region of interest" description="Disordered" evidence="1">
    <location>
        <begin position="441"/>
        <end position="498"/>
    </location>
</feature>
<feature type="transmembrane region" description="Helical" evidence="2">
    <location>
        <begin position="28"/>
        <end position="49"/>
    </location>
</feature>
<dbReference type="Proteomes" id="UP000007879">
    <property type="component" value="Unassembled WGS sequence"/>
</dbReference>
<dbReference type="Pfam" id="PF02205">
    <property type="entry name" value="WH2"/>
    <property type="match status" value="1"/>
</dbReference>
<keyword evidence="2" id="KW-1133">Transmembrane helix</keyword>
<dbReference type="Gene3D" id="1.10.510.10">
    <property type="entry name" value="Transferase(Phosphotransferase) domain 1"/>
    <property type="match status" value="1"/>
</dbReference>
<keyword evidence="2" id="KW-0812">Transmembrane</keyword>
<reference evidence="5" key="1">
    <citation type="journal article" date="2010" name="Nature">
        <title>The Amphimedon queenslandica genome and the evolution of animal complexity.</title>
        <authorList>
            <person name="Srivastava M."/>
            <person name="Simakov O."/>
            <person name="Chapman J."/>
            <person name="Fahey B."/>
            <person name="Gauthier M.E."/>
            <person name="Mitros T."/>
            <person name="Richards G.S."/>
            <person name="Conaco C."/>
            <person name="Dacre M."/>
            <person name="Hellsten U."/>
            <person name="Larroux C."/>
            <person name="Putnam N.H."/>
            <person name="Stanke M."/>
            <person name="Adamska M."/>
            <person name="Darling A."/>
            <person name="Degnan S.M."/>
            <person name="Oakley T.H."/>
            <person name="Plachetzki D.C."/>
            <person name="Zhai Y."/>
            <person name="Adamski M."/>
            <person name="Calcino A."/>
            <person name="Cummins S.F."/>
            <person name="Goodstein D.M."/>
            <person name="Harris C."/>
            <person name="Jackson D.J."/>
            <person name="Leys S.P."/>
            <person name="Shu S."/>
            <person name="Woodcroft B.J."/>
            <person name="Vervoort M."/>
            <person name="Kosik K.S."/>
            <person name="Manning G."/>
            <person name="Degnan B.M."/>
            <person name="Rokhsar D.S."/>
        </authorList>
    </citation>
    <scope>NUCLEOTIDE SEQUENCE [LARGE SCALE GENOMIC DNA]</scope>
</reference>
<dbReference type="GO" id="GO:0003779">
    <property type="term" value="F:actin binding"/>
    <property type="evidence" value="ECO:0007669"/>
    <property type="project" value="InterPro"/>
</dbReference>
<feature type="compositionally biased region" description="Pro residues" evidence="1">
    <location>
        <begin position="457"/>
        <end position="467"/>
    </location>
</feature>
<accession>A0AAN0J451</accession>
<proteinExistence type="predicted"/>
<dbReference type="InterPro" id="IPR011009">
    <property type="entry name" value="Kinase-like_dom_sf"/>
</dbReference>
<dbReference type="EnsemblMetazoa" id="XM_019995973.1">
    <property type="protein sequence ID" value="XP_019851532.1"/>
    <property type="gene ID" value="LOC105312611"/>
</dbReference>
<evidence type="ECO:0000313" key="4">
    <source>
        <dbReference type="EnsemblMetazoa" id="XP_019851532.1"/>
    </source>
</evidence>
<reference evidence="4" key="2">
    <citation type="submission" date="2024-06" db="UniProtKB">
        <authorList>
            <consortium name="EnsemblMetazoa"/>
        </authorList>
    </citation>
    <scope>IDENTIFICATION</scope>
</reference>
<protein>
    <recommendedName>
        <fullName evidence="3">WH2 domain-containing protein</fullName>
    </recommendedName>
</protein>
<dbReference type="SUPFAM" id="SSF56112">
    <property type="entry name" value="Protein kinase-like (PK-like)"/>
    <property type="match status" value="1"/>
</dbReference>
<keyword evidence="2" id="KW-0472">Membrane</keyword>
<evidence type="ECO:0000256" key="1">
    <source>
        <dbReference type="SAM" id="MobiDB-lite"/>
    </source>
</evidence>
<dbReference type="PROSITE" id="PS51082">
    <property type="entry name" value="WH2"/>
    <property type="match status" value="1"/>
</dbReference>
<evidence type="ECO:0000313" key="5">
    <source>
        <dbReference type="Proteomes" id="UP000007879"/>
    </source>
</evidence>
<dbReference type="InterPro" id="IPR003124">
    <property type="entry name" value="WH2_dom"/>
</dbReference>
<dbReference type="AlphaFoldDB" id="A0AAN0J451"/>
<gene>
    <name evidence="4" type="primary">105312611</name>
</gene>
<name>A0AAN0J451_AMPQE</name>
<evidence type="ECO:0000256" key="2">
    <source>
        <dbReference type="SAM" id="Phobius"/>
    </source>
</evidence>